<dbReference type="Proteomes" id="UP000053105">
    <property type="component" value="Unassembled WGS sequence"/>
</dbReference>
<organism evidence="1 2">
    <name type="scientific">Melipona quadrifasciata</name>
    <dbReference type="NCBI Taxonomy" id="166423"/>
    <lineage>
        <taxon>Eukaryota</taxon>
        <taxon>Metazoa</taxon>
        <taxon>Ecdysozoa</taxon>
        <taxon>Arthropoda</taxon>
        <taxon>Hexapoda</taxon>
        <taxon>Insecta</taxon>
        <taxon>Pterygota</taxon>
        <taxon>Neoptera</taxon>
        <taxon>Endopterygota</taxon>
        <taxon>Hymenoptera</taxon>
        <taxon>Apocrita</taxon>
        <taxon>Aculeata</taxon>
        <taxon>Apoidea</taxon>
        <taxon>Anthophila</taxon>
        <taxon>Apidae</taxon>
        <taxon>Melipona</taxon>
    </lineage>
</organism>
<accession>A0A0N0BCH5</accession>
<evidence type="ECO:0000313" key="2">
    <source>
        <dbReference type="Proteomes" id="UP000053105"/>
    </source>
</evidence>
<keyword evidence="2" id="KW-1185">Reference proteome</keyword>
<proteinExistence type="predicted"/>
<reference evidence="1 2" key="1">
    <citation type="submission" date="2015-07" db="EMBL/GenBank/DDBJ databases">
        <title>The genome of Melipona quadrifasciata.</title>
        <authorList>
            <person name="Pan H."/>
            <person name="Kapheim K."/>
        </authorList>
    </citation>
    <scope>NUCLEOTIDE SEQUENCE [LARGE SCALE GENOMIC DNA]</scope>
    <source>
        <strain evidence="1">0111107301</strain>
        <tissue evidence="1">Whole body</tissue>
    </source>
</reference>
<dbReference type="AlphaFoldDB" id="A0A0N0BCH5"/>
<protein>
    <submittedName>
        <fullName evidence="1">Uncharacterized protein</fullName>
    </submittedName>
</protein>
<evidence type="ECO:0000313" key="1">
    <source>
        <dbReference type="EMBL" id="KOX69031.1"/>
    </source>
</evidence>
<name>A0A0N0BCH5_9HYME</name>
<dbReference type="STRING" id="166423.A0A0N0BCH5"/>
<dbReference type="OrthoDB" id="7615470at2759"/>
<dbReference type="EMBL" id="KQ435905">
    <property type="protein sequence ID" value="KOX69031.1"/>
    <property type="molecule type" value="Genomic_DNA"/>
</dbReference>
<sequence>MSTFTGECQQIPNTSVKDRIFHYIVVHSDLVVTHEPPRTVVMVDVTVPFENTFEALEKARLEKILKYHSLADSLRGRGYTVHVDGFVVGALGYAGLMRPLIVSETIAWSRDVYVEHVTEIRQYLVPAPGEQFEAPVACDDLGQDRCTNEGGCTDSAAA</sequence>
<gene>
    <name evidence="1" type="ORF">WN51_07101</name>
</gene>